<dbReference type="PANTHER" id="PTHR45527">
    <property type="entry name" value="NONRIBOSOMAL PEPTIDE SYNTHETASE"/>
    <property type="match status" value="1"/>
</dbReference>
<dbReference type="GO" id="GO:0044550">
    <property type="term" value="P:secondary metabolite biosynthetic process"/>
    <property type="evidence" value="ECO:0007669"/>
    <property type="project" value="TreeGrafter"/>
</dbReference>
<evidence type="ECO:0000259" key="2">
    <source>
        <dbReference type="Pfam" id="PF13193"/>
    </source>
</evidence>
<evidence type="ECO:0000313" key="4">
    <source>
        <dbReference type="Proteomes" id="UP000245488"/>
    </source>
</evidence>
<dbReference type="Gene3D" id="3.40.50.12780">
    <property type="entry name" value="N-terminal domain of ligase-like"/>
    <property type="match status" value="1"/>
</dbReference>
<comment type="caution">
    <text evidence="3">The sequence shown here is derived from an EMBL/GenBank/DDBJ whole genome shotgun (WGS) entry which is preliminary data.</text>
</comment>
<reference evidence="3 4" key="1">
    <citation type="submission" date="2017-09" db="EMBL/GenBank/DDBJ databases">
        <title>High-quality draft genome sequence of Butyrivibrio fibrisolvens INBov1, isolated from cow rumen.</title>
        <authorList>
            <person name="Rodriguez Hernaez J."/>
            <person name="Rivarola M."/>
            <person name="Paniego N."/>
            <person name="Cravero S."/>
            <person name="Ceron Cucchi M."/>
            <person name="Martinez M.C."/>
        </authorList>
    </citation>
    <scope>NUCLEOTIDE SEQUENCE [LARGE SCALE GENOMIC DNA]</scope>
    <source>
        <strain evidence="3 4">INBov1</strain>
    </source>
</reference>
<dbReference type="PROSITE" id="PS00455">
    <property type="entry name" value="AMP_BINDING"/>
    <property type="match status" value="1"/>
</dbReference>
<dbReference type="RefSeq" id="WP_110072037.1">
    <property type="nucleotide sequence ID" value="NZ_CM009896.1"/>
</dbReference>
<feature type="domain" description="AMP-binding enzyme C-terminal" evidence="2">
    <location>
        <begin position="444"/>
        <end position="512"/>
    </location>
</feature>
<dbReference type="CDD" id="cd05930">
    <property type="entry name" value="A_NRPS"/>
    <property type="match status" value="1"/>
</dbReference>
<keyword evidence="4" id="KW-1185">Reference proteome</keyword>
<organism evidence="3 4">
    <name type="scientific">Butyrivibrio fibrisolvens</name>
    <dbReference type="NCBI Taxonomy" id="831"/>
    <lineage>
        <taxon>Bacteria</taxon>
        <taxon>Bacillati</taxon>
        <taxon>Bacillota</taxon>
        <taxon>Clostridia</taxon>
        <taxon>Lachnospirales</taxon>
        <taxon>Lachnospiraceae</taxon>
        <taxon>Butyrivibrio</taxon>
    </lineage>
</organism>
<dbReference type="InterPro" id="IPR042099">
    <property type="entry name" value="ANL_N_sf"/>
</dbReference>
<feature type="domain" description="AMP-dependent synthetase/ligase" evidence="1">
    <location>
        <begin position="12"/>
        <end position="385"/>
    </location>
</feature>
<dbReference type="InterPro" id="IPR000873">
    <property type="entry name" value="AMP-dep_synth/lig_dom"/>
</dbReference>
<sequence>MDKSVIDWLSISAKEKADAIAVGDPDKEYTYKELFNNSKKVALSILPYVEPCHAVAFYMEKSADGLCGMLGTAMVRGFYSFIDVRAPQSRIEKVLEILEPDVIVTDKNFKDKAAMYAEKFKVVTIEDLIDGADIEYSINYDCKDIKDLGDLRLKLKQRQLEALDTDPLYVNFTSGSTGVPKGVMVNHRSVMDFIDCFTEIFGINDEDIMGNQAPFDFDVSVKDIYSCLKVGARLQIIPRSYFSAPTTLMDYLVENKVTVLVWAVSAMCFVSIMNGLGYKVPESVRMIMFSGEVMPAKHLRVWQKYLPDAKYVNLYGPTEITCNCTYYELSKGETLNDTETLPAGKAFPNEKVFLLDEDNTLVDTKSIGVEGEICVGGTCVAVGYYKNPERTSESFVQNPLNNDYPERIYRTGDIGKYDENGNIIYVSRKDFQIKHLGQRIELGEIENAATSIDGVTRACCLYDHKKKKLILCVTGSLNGKEITSALRDIVPQFMVPNKVNVLEEMPLNKNGKIDRTALNAKFIAL</sequence>
<dbReference type="AlphaFoldDB" id="A0A317FY66"/>
<dbReference type="Gene3D" id="3.30.300.30">
    <property type="match status" value="1"/>
</dbReference>
<proteinExistence type="predicted"/>
<dbReference type="GO" id="GO:0031177">
    <property type="term" value="F:phosphopantetheine binding"/>
    <property type="evidence" value="ECO:0007669"/>
    <property type="project" value="TreeGrafter"/>
</dbReference>
<gene>
    <name evidence="3" type="ORF">CPT75_03005</name>
</gene>
<dbReference type="EMBL" id="NXNG01000001">
    <property type="protein sequence ID" value="PWT26157.1"/>
    <property type="molecule type" value="Genomic_DNA"/>
</dbReference>
<dbReference type="GO" id="GO:0016874">
    <property type="term" value="F:ligase activity"/>
    <property type="evidence" value="ECO:0007669"/>
    <property type="project" value="UniProtKB-KW"/>
</dbReference>
<dbReference type="InterPro" id="IPR020845">
    <property type="entry name" value="AMP-binding_CS"/>
</dbReference>
<dbReference type="SUPFAM" id="SSF56801">
    <property type="entry name" value="Acetyl-CoA synthetase-like"/>
    <property type="match status" value="1"/>
</dbReference>
<name>A0A317FY66_BUTFI</name>
<dbReference type="GO" id="GO:0043041">
    <property type="term" value="P:amino acid activation for nonribosomal peptide biosynthetic process"/>
    <property type="evidence" value="ECO:0007669"/>
    <property type="project" value="TreeGrafter"/>
</dbReference>
<dbReference type="Proteomes" id="UP000245488">
    <property type="component" value="Chromosome"/>
</dbReference>
<keyword evidence="3" id="KW-0436">Ligase</keyword>
<dbReference type="InterPro" id="IPR045851">
    <property type="entry name" value="AMP-bd_C_sf"/>
</dbReference>
<evidence type="ECO:0000313" key="3">
    <source>
        <dbReference type="EMBL" id="PWT26157.1"/>
    </source>
</evidence>
<protein>
    <submittedName>
        <fullName evidence="3">D-alanine--poly(Phosphoribitol) ligase</fullName>
    </submittedName>
</protein>
<dbReference type="InterPro" id="IPR025110">
    <property type="entry name" value="AMP-bd_C"/>
</dbReference>
<accession>A0A317FY66</accession>
<dbReference type="GO" id="GO:0005737">
    <property type="term" value="C:cytoplasm"/>
    <property type="evidence" value="ECO:0007669"/>
    <property type="project" value="TreeGrafter"/>
</dbReference>
<dbReference type="Pfam" id="PF00501">
    <property type="entry name" value="AMP-binding"/>
    <property type="match status" value="1"/>
</dbReference>
<evidence type="ECO:0000259" key="1">
    <source>
        <dbReference type="Pfam" id="PF00501"/>
    </source>
</evidence>
<dbReference type="Pfam" id="PF13193">
    <property type="entry name" value="AMP-binding_C"/>
    <property type="match status" value="1"/>
</dbReference>
<dbReference type="PANTHER" id="PTHR45527:SF1">
    <property type="entry name" value="FATTY ACID SYNTHASE"/>
    <property type="match status" value="1"/>
</dbReference>